<dbReference type="PANTHER" id="PTHR43329">
    <property type="entry name" value="EPOXIDE HYDROLASE"/>
    <property type="match status" value="1"/>
</dbReference>
<dbReference type="Gene3D" id="3.40.50.1820">
    <property type="entry name" value="alpha/beta hydrolase"/>
    <property type="match status" value="1"/>
</dbReference>
<evidence type="ECO:0000256" key="1">
    <source>
        <dbReference type="ARBA" id="ARBA00022801"/>
    </source>
</evidence>
<comment type="caution">
    <text evidence="4">The sequence shown here is derived from an EMBL/GenBank/DDBJ whole genome shotgun (WGS) entry which is preliminary data.</text>
</comment>
<dbReference type="Pfam" id="PF00561">
    <property type="entry name" value="Abhydrolase_1"/>
    <property type="match status" value="1"/>
</dbReference>
<dbReference type="GO" id="GO:0016787">
    <property type="term" value="F:hydrolase activity"/>
    <property type="evidence" value="ECO:0007669"/>
    <property type="project" value="UniProtKB-KW"/>
</dbReference>
<dbReference type="InterPro" id="IPR000639">
    <property type="entry name" value="Epox_hydrolase-like"/>
</dbReference>
<gene>
    <name evidence="4" type="ORF">P171DRAFT_450764</name>
</gene>
<evidence type="ECO:0000259" key="3">
    <source>
        <dbReference type="Pfam" id="PF00561"/>
    </source>
</evidence>
<sequence>MENFKSTKFTHQNGEITNYYEGGSPDGTPIHFSSTGKYRVMAPDMRGYGDSSAPTNKRSYSLEVLVQEAVELAAHLNIQKAVWVAHDWGCGVNGALAAHYPELYLSFVNLAVPYRTLERGLNHAKTLINCDLYPEDEYEWGQFDYMRYYELHAEEHIKIFEAHTDRIMPLLYVKADPSKHSQRSIMSTAQRDGGLLFGRHPEKLPQIPLAMTSIDEHHLANLLRSHKKNGWFPPTAWYLNHDVKEEYSKSEKNRGVLEFPVIFLDAKYDSVCSPSVSPKMGEPQKEACKDFTYVTVDSAHWLQLEKPDEVNQILEKWLNEKF</sequence>
<name>A0A9P4PVE8_9PLEO</name>
<keyword evidence="5" id="KW-1185">Reference proteome</keyword>
<dbReference type="SUPFAM" id="SSF53474">
    <property type="entry name" value="alpha/beta-Hydrolases"/>
    <property type="match status" value="1"/>
</dbReference>
<organism evidence="4 5">
    <name type="scientific">Karstenula rhodostoma CBS 690.94</name>
    <dbReference type="NCBI Taxonomy" id="1392251"/>
    <lineage>
        <taxon>Eukaryota</taxon>
        <taxon>Fungi</taxon>
        <taxon>Dikarya</taxon>
        <taxon>Ascomycota</taxon>
        <taxon>Pezizomycotina</taxon>
        <taxon>Dothideomycetes</taxon>
        <taxon>Pleosporomycetidae</taxon>
        <taxon>Pleosporales</taxon>
        <taxon>Massarineae</taxon>
        <taxon>Didymosphaeriaceae</taxon>
        <taxon>Karstenula</taxon>
    </lineage>
</organism>
<dbReference type="PRINTS" id="PR00412">
    <property type="entry name" value="EPOXHYDRLASE"/>
</dbReference>
<protein>
    <submittedName>
        <fullName evidence="4">Alpha/beta-hydrolase</fullName>
    </submittedName>
</protein>
<comment type="similarity">
    <text evidence="2">Belongs to the AB hydrolase superfamily. Epoxide hydrolase family.</text>
</comment>
<accession>A0A9P4PVE8</accession>
<evidence type="ECO:0000313" key="4">
    <source>
        <dbReference type="EMBL" id="KAF2452110.1"/>
    </source>
</evidence>
<proteinExistence type="inferred from homology"/>
<dbReference type="InterPro" id="IPR000073">
    <property type="entry name" value="AB_hydrolase_1"/>
</dbReference>
<keyword evidence="1" id="KW-0378">Hydrolase</keyword>
<feature type="domain" description="AB hydrolase-1" evidence="3">
    <location>
        <begin position="32"/>
        <end position="112"/>
    </location>
</feature>
<reference evidence="4" key="1">
    <citation type="journal article" date="2020" name="Stud. Mycol.">
        <title>101 Dothideomycetes genomes: a test case for predicting lifestyles and emergence of pathogens.</title>
        <authorList>
            <person name="Haridas S."/>
            <person name="Albert R."/>
            <person name="Binder M."/>
            <person name="Bloem J."/>
            <person name="Labutti K."/>
            <person name="Salamov A."/>
            <person name="Andreopoulos B."/>
            <person name="Baker S."/>
            <person name="Barry K."/>
            <person name="Bills G."/>
            <person name="Bluhm B."/>
            <person name="Cannon C."/>
            <person name="Castanera R."/>
            <person name="Culley D."/>
            <person name="Daum C."/>
            <person name="Ezra D."/>
            <person name="Gonzalez J."/>
            <person name="Henrissat B."/>
            <person name="Kuo A."/>
            <person name="Liang C."/>
            <person name="Lipzen A."/>
            <person name="Lutzoni F."/>
            <person name="Magnuson J."/>
            <person name="Mondo S."/>
            <person name="Nolan M."/>
            <person name="Ohm R."/>
            <person name="Pangilinan J."/>
            <person name="Park H.-J."/>
            <person name="Ramirez L."/>
            <person name="Alfaro M."/>
            <person name="Sun H."/>
            <person name="Tritt A."/>
            <person name="Yoshinaga Y."/>
            <person name="Zwiers L.-H."/>
            <person name="Turgeon B."/>
            <person name="Goodwin S."/>
            <person name="Spatafora J."/>
            <person name="Crous P."/>
            <person name="Grigoriev I."/>
        </authorList>
    </citation>
    <scope>NUCLEOTIDE SEQUENCE</scope>
    <source>
        <strain evidence="4">CBS 690.94</strain>
    </source>
</reference>
<dbReference type="InterPro" id="IPR029058">
    <property type="entry name" value="AB_hydrolase_fold"/>
</dbReference>
<dbReference type="OrthoDB" id="408373at2759"/>
<dbReference type="EMBL" id="MU001492">
    <property type="protein sequence ID" value="KAF2452110.1"/>
    <property type="molecule type" value="Genomic_DNA"/>
</dbReference>
<evidence type="ECO:0000256" key="2">
    <source>
        <dbReference type="ARBA" id="ARBA00038334"/>
    </source>
</evidence>
<dbReference type="AlphaFoldDB" id="A0A9P4PVE8"/>
<evidence type="ECO:0000313" key="5">
    <source>
        <dbReference type="Proteomes" id="UP000799764"/>
    </source>
</evidence>
<dbReference type="Proteomes" id="UP000799764">
    <property type="component" value="Unassembled WGS sequence"/>
</dbReference>